<evidence type="ECO:0000313" key="2">
    <source>
        <dbReference type="EMBL" id="GEZ28534.1"/>
    </source>
</evidence>
<dbReference type="Pfam" id="PF07727">
    <property type="entry name" value="RVT_2"/>
    <property type="match status" value="1"/>
</dbReference>
<organism evidence="2">
    <name type="scientific">Tanacetum cinerariifolium</name>
    <name type="common">Dalmatian daisy</name>
    <name type="synonym">Chrysanthemum cinerariifolium</name>
    <dbReference type="NCBI Taxonomy" id="118510"/>
    <lineage>
        <taxon>Eukaryota</taxon>
        <taxon>Viridiplantae</taxon>
        <taxon>Streptophyta</taxon>
        <taxon>Embryophyta</taxon>
        <taxon>Tracheophyta</taxon>
        <taxon>Spermatophyta</taxon>
        <taxon>Magnoliopsida</taxon>
        <taxon>eudicotyledons</taxon>
        <taxon>Gunneridae</taxon>
        <taxon>Pentapetalae</taxon>
        <taxon>asterids</taxon>
        <taxon>campanulids</taxon>
        <taxon>Asterales</taxon>
        <taxon>Asteraceae</taxon>
        <taxon>Asteroideae</taxon>
        <taxon>Anthemideae</taxon>
        <taxon>Anthemidinae</taxon>
        <taxon>Tanacetum</taxon>
    </lineage>
</organism>
<dbReference type="PANTHER" id="PTHR34222">
    <property type="entry name" value="GAG_PRE-INTEGRS DOMAIN-CONTAINING PROTEIN"/>
    <property type="match status" value="1"/>
</dbReference>
<proteinExistence type="predicted"/>
<dbReference type="InterPro" id="IPR013103">
    <property type="entry name" value="RVT_2"/>
</dbReference>
<reference evidence="2" key="1">
    <citation type="journal article" date="2019" name="Sci. Rep.">
        <title>Draft genome of Tanacetum cinerariifolium, the natural source of mosquito coil.</title>
        <authorList>
            <person name="Yamashiro T."/>
            <person name="Shiraishi A."/>
            <person name="Satake H."/>
            <person name="Nakayama K."/>
        </authorList>
    </citation>
    <scope>NUCLEOTIDE SEQUENCE</scope>
</reference>
<dbReference type="AlphaFoldDB" id="A0A699I981"/>
<comment type="caution">
    <text evidence="2">The sequence shown here is derived from an EMBL/GenBank/DDBJ whole genome shotgun (WGS) entry which is preliminary data.</text>
</comment>
<accession>A0A699I981</accession>
<name>A0A699I981_TANCI</name>
<sequence length="283" mass="33048">MEKGIRVNVKYANTSSEIRSNLKERFGKESAPRAYELKKKITATRQEGNSVSTYYTRLKSLWDESHSIFFPCCSCNKCTCELGKKITAHLEKQKLYEFLMRLDSDFNVIRTHILATKPVPTLRTAYHMIAEDERQRAISLENQAVPEPTAFKAFQRRASYEELDWIDFFKQATQDEKWQNDMQQEIKALKKNETWTLEDLREGKRAIDSKWVHKTKFKSDGEVERYKARHIAKGCIQREGVDYHEKFVSVAKLVTVRTLLVVATKKVGSSINWMSTTHSYMEI</sequence>
<dbReference type="PANTHER" id="PTHR34222:SF93">
    <property type="entry name" value="GAG-POLYPEPTIDE OF LTR COPIA-TYPE-RELATED"/>
    <property type="match status" value="1"/>
</dbReference>
<dbReference type="EMBL" id="BKCJ010261048">
    <property type="protein sequence ID" value="GEZ28534.1"/>
    <property type="molecule type" value="Genomic_DNA"/>
</dbReference>
<gene>
    <name evidence="2" type="ORF">Tci_500507</name>
</gene>
<evidence type="ECO:0000259" key="1">
    <source>
        <dbReference type="Pfam" id="PF07727"/>
    </source>
</evidence>
<feature type="domain" description="Reverse transcriptase Ty1/copia-type" evidence="1">
    <location>
        <begin position="192"/>
        <end position="266"/>
    </location>
</feature>
<protein>
    <submittedName>
        <fullName evidence="2">Gag-polypeptide of LTR copia-type</fullName>
    </submittedName>
</protein>